<sequence>MAAPINLLSLFIILTLQTSLAVGVNKPNPPAFLLSLIKDKATYLYYTNLNLGNNNHSPLTHSLAVDLGGGSSVLLRCNTAVKSTTYLPIRCNSARCKQAKLDSFCFNKTTTCGKYVSTSFTEHPLNTLLGIDSVSLPILKRNGVTKTVHSSLTLTCTNDANALKLKPEVVNGTIGLGKSLISLPSQLASMHKTPRKFALCLPSKPTGLGSLLIGEGSPYTNDVFKNLASTPLIVDRSSGRYFIDVNSIEIVGKNVPLDKKSRGNAMICTLAPFTILQTSTYKAMVREFVREAKLLRVAEPEVKPFEACFSSKGMESATAVPVIDLVVNGGAKWRINRWNSLVKVKRDVVCLAFLDGGVNMKTMEMVIGGFQMEDHLVEFDLEASKFTFSSSLLLRNTSCTQNMIL</sequence>
<dbReference type="RefSeq" id="XP_010492956.1">
    <property type="nucleotide sequence ID" value="XM_010494654.2"/>
</dbReference>
<dbReference type="InterPro" id="IPR032861">
    <property type="entry name" value="TAXi_N"/>
</dbReference>
<feature type="chain" id="PRO_5045021755" evidence="2">
    <location>
        <begin position="22"/>
        <end position="405"/>
    </location>
</feature>
<reference evidence="4" key="2">
    <citation type="journal article" date="2014" name="Nat. Commun.">
        <title>The emerging biofuel crop Camelina sativa retains a highly undifferentiated hexaploid genome structure.</title>
        <authorList>
            <person name="Kagale S."/>
            <person name="Koh C."/>
            <person name="Nixon J."/>
            <person name="Bollina V."/>
            <person name="Clarke W.E."/>
            <person name="Tuteja R."/>
            <person name="Spillane C."/>
            <person name="Robinson S.J."/>
            <person name="Links M.G."/>
            <person name="Clarke C."/>
            <person name="Higgins E.E."/>
            <person name="Huebert T."/>
            <person name="Sharpe A.G."/>
            <person name="Parkin I.A."/>
        </authorList>
    </citation>
    <scope>NUCLEOTIDE SEQUENCE [LARGE SCALE GENOMIC DNA]</scope>
    <source>
        <strain evidence="4">r\DH55</strain>
    </source>
</reference>
<gene>
    <name evidence="5" type="primary">LOC104770249</name>
    <name evidence="6" type="synonym">LOC104770256</name>
</gene>
<feature type="signal peptide" evidence="2">
    <location>
        <begin position="1"/>
        <end position="21"/>
    </location>
</feature>
<evidence type="ECO:0000256" key="2">
    <source>
        <dbReference type="SAM" id="SignalP"/>
    </source>
</evidence>
<reference evidence="5 6" key="3">
    <citation type="submission" date="2025-05" db="UniProtKB">
        <authorList>
            <consortium name="RefSeq"/>
        </authorList>
    </citation>
    <scope>IDENTIFICATION</scope>
    <source>
        <tissue evidence="5 6">Leaf</tissue>
    </source>
</reference>
<keyword evidence="2" id="KW-0732">Signal</keyword>
<dbReference type="Gene3D" id="2.40.70.10">
    <property type="entry name" value="Acid Proteases"/>
    <property type="match status" value="2"/>
</dbReference>
<dbReference type="InterPro" id="IPR032799">
    <property type="entry name" value="TAXi_C"/>
</dbReference>
<protein>
    <submittedName>
        <fullName evidence="5 6">Aspartic proteinase nepenthesin-1-like</fullName>
    </submittedName>
</protein>
<dbReference type="Pfam" id="PF14541">
    <property type="entry name" value="TAXi_C"/>
    <property type="match status" value="1"/>
</dbReference>
<dbReference type="InterPro" id="IPR021109">
    <property type="entry name" value="Peptidase_aspartic_dom_sf"/>
</dbReference>
<dbReference type="GeneID" id="104770256"/>
<dbReference type="PANTHER" id="PTHR47965">
    <property type="entry name" value="ASPARTYL PROTEASE-RELATED"/>
    <property type="match status" value="1"/>
</dbReference>
<dbReference type="PROSITE" id="PS51767">
    <property type="entry name" value="PEPTIDASE_A1"/>
    <property type="match status" value="1"/>
</dbReference>
<dbReference type="InterPro" id="IPR033121">
    <property type="entry name" value="PEPTIDASE_A1"/>
</dbReference>
<name>A0ABM0XYT0_CAMSA</name>
<accession>A0ABM0XYT0</accession>
<dbReference type="InterPro" id="IPR001461">
    <property type="entry name" value="Aspartic_peptidase_A1"/>
</dbReference>
<dbReference type="SUPFAM" id="SSF50630">
    <property type="entry name" value="Acid proteases"/>
    <property type="match status" value="1"/>
</dbReference>
<comment type="similarity">
    <text evidence="1">Belongs to the peptidase A1 family.</text>
</comment>
<dbReference type="PANTHER" id="PTHR47965:SF103">
    <property type="entry name" value="EUKARYOTIC ASPARTYL PROTEASE FAMILY PROTEIN"/>
    <property type="match status" value="1"/>
</dbReference>
<evidence type="ECO:0000313" key="4">
    <source>
        <dbReference type="Proteomes" id="UP000694864"/>
    </source>
</evidence>
<dbReference type="RefSeq" id="XP_010492952.1">
    <property type="nucleotide sequence ID" value="XM_010494650.2"/>
</dbReference>
<feature type="domain" description="Peptidase A1" evidence="3">
    <location>
        <begin position="45"/>
        <end position="389"/>
    </location>
</feature>
<keyword evidence="4" id="KW-1185">Reference proteome</keyword>
<dbReference type="GeneID" id="104770249"/>
<reference evidence="4" key="1">
    <citation type="journal article" date="1997" name="Nucleic Acids Res.">
        <title>tRNAscan-SE: a program for improved detection of transfer RNA genes in genomic sequence.</title>
        <authorList>
            <person name="Lowe T.M."/>
            <person name="Eddy S.R."/>
        </authorList>
    </citation>
    <scope>NUCLEOTIDE SEQUENCE [LARGE SCALE GENOMIC DNA]</scope>
    <source>
        <strain evidence="4">r\DH55</strain>
    </source>
</reference>
<evidence type="ECO:0000313" key="6">
    <source>
        <dbReference type="RefSeq" id="XP_010492956.1"/>
    </source>
</evidence>
<organism evidence="4 5">
    <name type="scientific">Camelina sativa</name>
    <name type="common">False flax</name>
    <name type="synonym">Myagrum sativum</name>
    <dbReference type="NCBI Taxonomy" id="90675"/>
    <lineage>
        <taxon>Eukaryota</taxon>
        <taxon>Viridiplantae</taxon>
        <taxon>Streptophyta</taxon>
        <taxon>Embryophyta</taxon>
        <taxon>Tracheophyta</taxon>
        <taxon>Spermatophyta</taxon>
        <taxon>Magnoliopsida</taxon>
        <taxon>eudicotyledons</taxon>
        <taxon>Gunneridae</taxon>
        <taxon>Pentapetalae</taxon>
        <taxon>rosids</taxon>
        <taxon>malvids</taxon>
        <taxon>Brassicales</taxon>
        <taxon>Brassicaceae</taxon>
        <taxon>Camelineae</taxon>
        <taxon>Camelina</taxon>
    </lineage>
</organism>
<proteinExistence type="inferred from homology"/>
<evidence type="ECO:0000256" key="1">
    <source>
        <dbReference type="ARBA" id="ARBA00007447"/>
    </source>
</evidence>
<evidence type="ECO:0000259" key="3">
    <source>
        <dbReference type="PROSITE" id="PS51767"/>
    </source>
</evidence>
<dbReference type="Proteomes" id="UP000694864">
    <property type="component" value="Chromosome 20"/>
</dbReference>
<evidence type="ECO:0000313" key="5">
    <source>
        <dbReference type="RefSeq" id="XP_010492952.1"/>
    </source>
</evidence>
<dbReference type="Pfam" id="PF14543">
    <property type="entry name" value="TAXi_N"/>
    <property type="match status" value="1"/>
</dbReference>